<evidence type="ECO:0000256" key="1">
    <source>
        <dbReference type="SAM" id="MobiDB-lite"/>
    </source>
</evidence>
<protein>
    <submittedName>
        <fullName evidence="2">Uncharacterized protein</fullName>
    </submittedName>
</protein>
<sequence>MDGLTGKRFPNIFPGGQHRLRYRFLQQLVCSLRARRYDQQIGLRDRAEDAPVGRPLPSLKHLPPQ</sequence>
<accession>A0A271LYQ9</accession>
<organism evidence="2 3">
    <name type="scientific">Mesorhizobium temperatum</name>
    <dbReference type="NCBI Taxonomy" id="241416"/>
    <lineage>
        <taxon>Bacteria</taxon>
        <taxon>Pseudomonadati</taxon>
        <taxon>Pseudomonadota</taxon>
        <taxon>Alphaproteobacteria</taxon>
        <taxon>Hyphomicrobiales</taxon>
        <taxon>Phyllobacteriaceae</taxon>
        <taxon>Mesorhizobium</taxon>
    </lineage>
</organism>
<name>A0A271LYQ9_9HYPH</name>
<dbReference type="Proteomes" id="UP000216442">
    <property type="component" value="Unassembled WGS sequence"/>
</dbReference>
<feature type="region of interest" description="Disordered" evidence="1">
    <location>
        <begin position="43"/>
        <end position="65"/>
    </location>
</feature>
<reference evidence="2 3" key="1">
    <citation type="submission" date="2017-08" db="EMBL/GenBank/DDBJ databases">
        <title>Mesorhizobium wenxinae sp. nov., a novel rhizobial species isolated from root nodules of chickpea (Cicer arietinum L.).</title>
        <authorList>
            <person name="Zhang J."/>
        </authorList>
    </citation>
    <scope>NUCLEOTIDE SEQUENCE [LARGE SCALE GENOMIC DNA]</scope>
    <source>
        <strain evidence="2 3">SDW018</strain>
    </source>
</reference>
<evidence type="ECO:0000313" key="2">
    <source>
        <dbReference type="EMBL" id="PAQ12318.1"/>
    </source>
</evidence>
<keyword evidence="3" id="KW-1185">Reference proteome</keyword>
<dbReference type="EMBL" id="NPKJ01000005">
    <property type="protein sequence ID" value="PAQ12318.1"/>
    <property type="molecule type" value="Genomic_DNA"/>
</dbReference>
<dbReference type="AlphaFoldDB" id="A0A271LYQ9"/>
<evidence type="ECO:0000313" key="3">
    <source>
        <dbReference type="Proteomes" id="UP000216442"/>
    </source>
</evidence>
<comment type="caution">
    <text evidence="2">The sequence shown here is derived from an EMBL/GenBank/DDBJ whole genome shotgun (WGS) entry which is preliminary data.</text>
</comment>
<gene>
    <name evidence="2" type="ORF">CIT26_01205</name>
</gene>
<proteinExistence type="predicted"/>